<reference evidence="2" key="1">
    <citation type="submission" date="2021-03" db="EMBL/GenBank/DDBJ databases">
        <title>Antimicrobial resistance genes in bacteria isolated from Japanese honey, and their potential for conferring macrolide and lincosamide resistance in the American foulbrood pathogen Paenibacillus larvae.</title>
        <authorList>
            <person name="Okamoto M."/>
            <person name="Kumagai M."/>
            <person name="Kanamori H."/>
            <person name="Takamatsu D."/>
        </authorList>
    </citation>
    <scope>NUCLEOTIDE SEQUENCE</scope>
    <source>
        <strain evidence="2">J41TS4</strain>
    </source>
</reference>
<feature type="transmembrane region" description="Helical" evidence="1">
    <location>
        <begin position="6"/>
        <end position="27"/>
    </location>
</feature>
<dbReference type="RefSeq" id="WP_301628071.1">
    <property type="nucleotide sequence ID" value="NZ_BORS01000009.1"/>
</dbReference>
<protein>
    <recommendedName>
        <fullName evidence="4">Zinc ribbon domain-containing protein</fullName>
    </recommendedName>
</protein>
<comment type="caution">
    <text evidence="2">The sequence shown here is derived from an EMBL/GenBank/DDBJ whole genome shotgun (WGS) entry which is preliminary data.</text>
</comment>
<dbReference type="Proteomes" id="UP000678895">
    <property type="component" value="Unassembled WGS sequence"/>
</dbReference>
<dbReference type="EMBL" id="BORS01000009">
    <property type="protein sequence ID" value="GIO43163.1"/>
    <property type="molecule type" value="Genomic_DNA"/>
</dbReference>
<keyword evidence="3" id="KW-1185">Reference proteome</keyword>
<dbReference type="AlphaFoldDB" id="A0A919Y4J0"/>
<keyword evidence="1" id="KW-0472">Membrane</keyword>
<evidence type="ECO:0000313" key="2">
    <source>
        <dbReference type="EMBL" id="GIO43163.1"/>
    </source>
</evidence>
<keyword evidence="1" id="KW-1133">Transmembrane helix</keyword>
<keyword evidence="1" id="KW-0812">Transmembrane</keyword>
<sequence>MDSDLIVGIIIRILFGAFFIISGMAAVDYFKISIRSFGNNDEDDPMAECDVCGRMISKRAEFCPGCGQQYRIQRTQAPFLGLIVSLVFFILSGVFGYAAVMLHTF</sequence>
<evidence type="ECO:0008006" key="4">
    <source>
        <dbReference type="Google" id="ProtNLM"/>
    </source>
</evidence>
<proteinExistence type="predicted"/>
<name>A0A919Y4J0_9BACL</name>
<accession>A0A919Y4J0</accession>
<evidence type="ECO:0000256" key="1">
    <source>
        <dbReference type="SAM" id="Phobius"/>
    </source>
</evidence>
<gene>
    <name evidence="2" type="ORF">J41TS4_29210</name>
</gene>
<evidence type="ECO:0000313" key="3">
    <source>
        <dbReference type="Proteomes" id="UP000678895"/>
    </source>
</evidence>
<feature type="transmembrane region" description="Helical" evidence="1">
    <location>
        <begin position="79"/>
        <end position="100"/>
    </location>
</feature>
<organism evidence="2 3">
    <name type="scientific">Paenibacillus apis</name>
    <dbReference type="NCBI Taxonomy" id="1792174"/>
    <lineage>
        <taxon>Bacteria</taxon>
        <taxon>Bacillati</taxon>
        <taxon>Bacillota</taxon>
        <taxon>Bacilli</taxon>
        <taxon>Bacillales</taxon>
        <taxon>Paenibacillaceae</taxon>
        <taxon>Paenibacillus</taxon>
    </lineage>
</organism>